<reference evidence="5 6" key="1">
    <citation type="journal article" date="2015" name="Genome Biol. Evol.">
        <title>The genome of winter moth (Operophtera brumata) provides a genomic perspective on sexual dimorphism and phenology.</title>
        <authorList>
            <person name="Derks M.F."/>
            <person name="Smit S."/>
            <person name="Salis L."/>
            <person name="Schijlen E."/>
            <person name="Bossers A."/>
            <person name="Mateman C."/>
            <person name="Pijl A.S."/>
            <person name="de Ridder D."/>
            <person name="Groenen M.A."/>
            <person name="Visser M.E."/>
            <person name="Megens H.J."/>
        </authorList>
    </citation>
    <scope>NUCLEOTIDE SEQUENCE [LARGE SCALE GENOMIC DNA]</scope>
    <source>
        <strain evidence="5">WM2013NL</strain>
        <tissue evidence="5">Head and thorax</tissue>
    </source>
</reference>
<dbReference type="Pfam" id="PF00071">
    <property type="entry name" value="Ras"/>
    <property type="match status" value="1"/>
</dbReference>
<dbReference type="Proteomes" id="UP000037510">
    <property type="component" value="Unassembled WGS sequence"/>
</dbReference>
<keyword evidence="6" id="KW-1185">Reference proteome</keyword>
<dbReference type="SUPFAM" id="SSF52540">
    <property type="entry name" value="P-loop containing nucleoside triphosphate hydrolases"/>
    <property type="match status" value="1"/>
</dbReference>
<dbReference type="InterPro" id="IPR027417">
    <property type="entry name" value="P-loop_NTPase"/>
</dbReference>
<keyword evidence="3" id="KW-0378">Hydrolase</keyword>
<dbReference type="AlphaFoldDB" id="A0A0L7LPY5"/>
<evidence type="ECO:0000313" key="5">
    <source>
        <dbReference type="EMBL" id="KOB77578.1"/>
    </source>
</evidence>
<evidence type="ECO:0000256" key="1">
    <source>
        <dbReference type="ARBA" id="ARBA00008344"/>
    </source>
</evidence>
<gene>
    <name evidence="5" type="ORF">OBRU01_03791</name>
</gene>
<dbReference type="GO" id="GO:0003925">
    <property type="term" value="F:G protein activity"/>
    <property type="evidence" value="ECO:0007669"/>
    <property type="project" value="UniProtKB-EC"/>
</dbReference>
<dbReference type="EMBL" id="JTDY01000353">
    <property type="protein sequence ID" value="KOB77578.1"/>
    <property type="molecule type" value="Genomic_DNA"/>
</dbReference>
<dbReference type="InterPro" id="IPR001806">
    <property type="entry name" value="Small_GTPase"/>
</dbReference>
<protein>
    <recommendedName>
        <fullName evidence="2">small monomeric GTPase</fullName>
        <ecNumber evidence="2">3.6.5.2</ecNumber>
    </recommendedName>
</protein>
<comment type="similarity">
    <text evidence="1">Belongs to the small GTPase superfamily. Ras family.</text>
</comment>
<dbReference type="STRING" id="104452.A0A0L7LPY5"/>
<dbReference type="Gene3D" id="3.40.50.300">
    <property type="entry name" value="P-loop containing nucleotide triphosphate hydrolases"/>
    <property type="match status" value="1"/>
</dbReference>
<dbReference type="GO" id="GO:0005525">
    <property type="term" value="F:GTP binding"/>
    <property type="evidence" value="ECO:0007669"/>
    <property type="project" value="InterPro"/>
</dbReference>
<sequence length="72" mass="8196">METPGINDLPASDVAQWADAIFLVYSITDRESFNFVRRAKQSLHPDVPLTLVGNKADMIVVTRNVRYSKRNF</sequence>
<evidence type="ECO:0000256" key="4">
    <source>
        <dbReference type="ARBA" id="ARBA00048098"/>
    </source>
</evidence>
<accession>A0A0L7LPY5</accession>
<evidence type="ECO:0000256" key="2">
    <source>
        <dbReference type="ARBA" id="ARBA00011984"/>
    </source>
</evidence>
<comment type="catalytic activity">
    <reaction evidence="4">
        <text>GTP + H2O = GDP + phosphate + H(+)</text>
        <dbReference type="Rhea" id="RHEA:19669"/>
        <dbReference type="ChEBI" id="CHEBI:15377"/>
        <dbReference type="ChEBI" id="CHEBI:15378"/>
        <dbReference type="ChEBI" id="CHEBI:37565"/>
        <dbReference type="ChEBI" id="CHEBI:43474"/>
        <dbReference type="ChEBI" id="CHEBI:58189"/>
        <dbReference type="EC" id="3.6.5.2"/>
    </reaction>
</comment>
<comment type="caution">
    <text evidence="5">The sequence shown here is derived from an EMBL/GenBank/DDBJ whole genome shotgun (WGS) entry which is preliminary data.</text>
</comment>
<evidence type="ECO:0000256" key="3">
    <source>
        <dbReference type="ARBA" id="ARBA00022801"/>
    </source>
</evidence>
<dbReference type="PANTHER" id="PTHR45704">
    <property type="entry name" value="RAS-LIKE FAMILY MEMBER 11"/>
    <property type="match status" value="1"/>
</dbReference>
<name>A0A0L7LPY5_OPEBR</name>
<evidence type="ECO:0000313" key="6">
    <source>
        <dbReference type="Proteomes" id="UP000037510"/>
    </source>
</evidence>
<dbReference type="InterPro" id="IPR051065">
    <property type="entry name" value="Ras-related_GTPase"/>
</dbReference>
<proteinExistence type="inferred from homology"/>
<organism evidence="5 6">
    <name type="scientific">Operophtera brumata</name>
    <name type="common">Winter moth</name>
    <name type="synonym">Phalaena brumata</name>
    <dbReference type="NCBI Taxonomy" id="104452"/>
    <lineage>
        <taxon>Eukaryota</taxon>
        <taxon>Metazoa</taxon>
        <taxon>Ecdysozoa</taxon>
        <taxon>Arthropoda</taxon>
        <taxon>Hexapoda</taxon>
        <taxon>Insecta</taxon>
        <taxon>Pterygota</taxon>
        <taxon>Neoptera</taxon>
        <taxon>Endopterygota</taxon>
        <taxon>Lepidoptera</taxon>
        <taxon>Glossata</taxon>
        <taxon>Ditrysia</taxon>
        <taxon>Geometroidea</taxon>
        <taxon>Geometridae</taxon>
        <taxon>Larentiinae</taxon>
        <taxon>Operophtera</taxon>
    </lineage>
</organism>
<dbReference type="EC" id="3.6.5.2" evidence="2"/>